<feature type="compositionally biased region" description="Low complexity" evidence="12">
    <location>
        <begin position="369"/>
        <end position="381"/>
    </location>
</feature>
<dbReference type="InterPro" id="IPR022754">
    <property type="entry name" value="DNA_pol_III_gamma-3"/>
</dbReference>
<dbReference type="GO" id="GO:0003677">
    <property type="term" value="F:DNA binding"/>
    <property type="evidence" value="ECO:0007669"/>
    <property type="project" value="InterPro"/>
</dbReference>
<evidence type="ECO:0000256" key="2">
    <source>
        <dbReference type="ARBA" id="ARBA00012417"/>
    </source>
</evidence>
<dbReference type="Gene3D" id="3.40.50.300">
    <property type="entry name" value="P-loop containing nucleotide triphosphate hydrolases"/>
    <property type="match status" value="1"/>
</dbReference>
<evidence type="ECO:0000256" key="9">
    <source>
        <dbReference type="ARBA" id="ARBA00022840"/>
    </source>
</evidence>
<dbReference type="SMART" id="SM00382">
    <property type="entry name" value="AAA"/>
    <property type="match status" value="1"/>
</dbReference>
<keyword evidence="3" id="KW-0808">Transferase</keyword>
<dbReference type="GO" id="GO:0009360">
    <property type="term" value="C:DNA polymerase III complex"/>
    <property type="evidence" value="ECO:0007669"/>
    <property type="project" value="InterPro"/>
</dbReference>
<dbReference type="GO" id="GO:0003887">
    <property type="term" value="F:DNA-directed DNA polymerase activity"/>
    <property type="evidence" value="ECO:0007669"/>
    <property type="project" value="UniProtKB-KW"/>
</dbReference>
<feature type="region of interest" description="Disordered" evidence="12">
    <location>
        <begin position="369"/>
        <end position="421"/>
    </location>
</feature>
<dbReference type="Pfam" id="PF22608">
    <property type="entry name" value="DNAX_ATPase_lid"/>
    <property type="match status" value="1"/>
</dbReference>
<dbReference type="PANTHER" id="PTHR11669">
    <property type="entry name" value="REPLICATION FACTOR C / DNA POLYMERASE III GAMMA-TAU SUBUNIT"/>
    <property type="match status" value="1"/>
</dbReference>
<evidence type="ECO:0000256" key="7">
    <source>
        <dbReference type="ARBA" id="ARBA00022741"/>
    </source>
</evidence>
<dbReference type="Gene3D" id="3.30.300.150">
    <property type="entry name" value="DNA polymerase III, tau subunit, domain V"/>
    <property type="match status" value="1"/>
</dbReference>
<dbReference type="AlphaFoldDB" id="A0A0F9XTD0"/>
<dbReference type="GO" id="GO:0006261">
    <property type="term" value="P:DNA-templated DNA replication"/>
    <property type="evidence" value="ECO:0007669"/>
    <property type="project" value="TreeGrafter"/>
</dbReference>
<proteinExistence type="inferred from homology"/>
<name>A0A0F9XTD0_9ZZZZ</name>
<evidence type="ECO:0000256" key="11">
    <source>
        <dbReference type="ARBA" id="ARBA00049244"/>
    </source>
</evidence>
<comment type="similarity">
    <text evidence="1">Belongs to the DnaX/STICHEL family.</text>
</comment>
<dbReference type="CDD" id="cd00009">
    <property type="entry name" value="AAA"/>
    <property type="match status" value="1"/>
</dbReference>
<keyword evidence="5" id="KW-0235">DNA replication</keyword>
<evidence type="ECO:0000256" key="3">
    <source>
        <dbReference type="ARBA" id="ARBA00022679"/>
    </source>
</evidence>
<feature type="domain" description="AAA+ ATPase" evidence="13">
    <location>
        <begin position="37"/>
        <end position="179"/>
    </location>
</feature>
<dbReference type="InterPro" id="IPR012763">
    <property type="entry name" value="DNA_pol_III_sug/sutau_N"/>
</dbReference>
<feature type="compositionally biased region" description="Acidic residues" evidence="12">
    <location>
        <begin position="494"/>
        <end position="505"/>
    </location>
</feature>
<dbReference type="Gene3D" id="1.20.272.10">
    <property type="match status" value="1"/>
</dbReference>
<dbReference type="Pfam" id="PF13177">
    <property type="entry name" value="DNA_pol3_delta2"/>
    <property type="match status" value="1"/>
</dbReference>
<feature type="compositionally biased region" description="Polar residues" evidence="12">
    <location>
        <begin position="400"/>
        <end position="418"/>
    </location>
</feature>
<feature type="compositionally biased region" description="Polar residues" evidence="12">
    <location>
        <begin position="517"/>
        <end position="531"/>
    </location>
</feature>
<dbReference type="InterPro" id="IPR001270">
    <property type="entry name" value="ClpA/B"/>
</dbReference>
<feature type="compositionally biased region" description="Pro residues" evidence="12">
    <location>
        <begin position="464"/>
        <end position="480"/>
    </location>
</feature>
<evidence type="ECO:0000313" key="14">
    <source>
        <dbReference type="EMBL" id="KKN95518.1"/>
    </source>
</evidence>
<dbReference type="Pfam" id="PF12170">
    <property type="entry name" value="DNA_pol3_tau_5"/>
    <property type="match status" value="1"/>
</dbReference>
<dbReference type="EC" id="2.7.7.7" evidence="2"/>
<keyword evidence="9" id="KW-0067">ATP-binding</keyword>
<dbReference type="NCBIfam" id="TIGR02397">
    <property type="entry name" value="dnaX_nterm"/>
    <property type="match status" value="1"/>
</dbReference>
<evidence type="ECO:0000256" key="12">
    <source>
        <dbReference type="SAM" id="MobiDB-lite"/>
    </source>
</evidence>
<dbReference type="GO" id="GO:0046872">
    <property type="term" value="F:metal ion binding"/>
    <property type="evidence" value="ECO:0007669"/>
    <property type="project" value="UniProtKB-KW"/>
</dbReference>
<dbReference type="InterPro" id="IPR008921">
    <property type="entry name" value="DNA_pol3_clamp-load_cplx_C"/>
</dbReference>
<dbReference type="NCBIfam" id="NF005942">
    <property type="entry name" value="PRK07994.1"/>
    <property type="match status" value="1"/>
</dbReference>
<feature type="region of interest" description="Disordered" evidence="12">
    <location>
        <begin position="459"/>
        <end position="536"/>
    </location>
</feature>
<evidence type="ECO:0000256" key="10">
    <source>
        <dbReference type="ARBA" id="ARBA00022932"/>
    </source>
</evidence>
<keyword evidence="4" id="KW-0548">Nucleotidyltransferase</keyword>
<dbReference type="InterPro" id="IPR038249">
    <property type="entry name" value="PolIII_tau_V_sf"/>
</dbReference>
<dbReference type="EMBL" id="LAZR01000070">
    <property type="protein sequence ID" value="KKN95518.1"/>
    <property type="molecule type" value="Genomic_DNA"/>
</dbReference>
<evidence type="ECO:0000256" key="8">
    <source>
        <dbReference type="ARBA" id="ARBA00022833"/>
    </source>
</evidence>
<dbReference type="FunFam" id="1.10.8.60:FF:000013">
    <property type="entry name" value="DNA polymerase III subunit gamma/tau"/>
    <property type="match status" value="1"/>
</dbReference>
<dbReference type="SUPFAM" id="SSF52540">
    <property type="entry name" value="P-loop containing nucleoside triphosphate hydrolases"/>
    <property type="match status" value="1"/>
</dbReference>
<keyword evidence="6" id="KW-0479">Metal-binding</keyword>
<keyword evidence="10" id="KW-0239">DNA-directed DNA polymerase</keyword>
<dbReference type="InterPro" id="IPR021029">
    <property type="entry name" value="DNA_pol_III_tau_dom-5"/>
</dbReference>
<dbReference type="InterPro" id="IPR045085">
    <property type="entry name" value="HLD_clamp_pol_III_gamma_tau"/>
</dbReference>
<protein>
    <recommendedName>
        <fullName evidence="2">DNA-directed DNA polymerase</fullName>
        <ecNumber evidence="2">2.7.7.7</ecNumber>
    </recommendedName>
</protein>
<dbReference type="FunFam" id="1.20.272.10:FF:000003">
    <property type="entry name" value="DNA polymerase III subunit gamma/tau"/>
    <property type="match status" value="1"/>
</dbReference>
<accession>A0A0F9XTD0</accession>
<dbReference type="PRINTS" id="PR00300">
    <property type="entry name" value="CLPPROTEASEA"/>
</dbReference>
<gene>
    <name evidence="14" type="ORF">LCGC14_0177630</name>
</gene>
<dbReference type="Gene3D" id="1.10.8.60">
    <property type="match status" value="1"/>
</dbReference>
<evidence type="ECO:0000259" key="13">
    <source>
        <dbReference type="SMART" id="SM00382"/>
    </source>
</evidence>
<organism evidence="14">
    <name type="scientific">marine sediment metagenome</name>
    <dbReference type="NCBI Taxonomy" id="412755"/>
    <lineage>
        <taxon>unclassified sequences</taxon>
        <taxon>metagenomes</taxon>
        <taxon>ecological metagenomes</taxon>
    </lineage>
</organism>
<dbReference type="Pfam" id="PF12169">
    <property type="entry name" value="DNA_pol3_gamma3"/>
    <property type="match status" value="1"/>
</dbReference>
<comment type="catalytic activity">
    <reaction evidence="11">
        <text>DNA(n) + a 2'-deoxyribonucleoside 5'-triphosphate = DNA(n+1) + diphosphate</text>
        <dbReference type="Rhea" id="RHEA:22508"/>
        <dbReference type="Rhea" id="RHEA-COMP:17339"/>
        <dbReference type="Rhea" id="RHEA-COMP:17340"/>
        <dbReference type="ChEBI" id="CHEBI:33019"/>
        <dbReference type="ChEBI" id="CHEBI:61560"/>
        <dbReference type="ChEBI" id="CHEBI:173112"/>
        <dbReference type="EC" id="2.7.7.7"/>
    </reaction>
</comment>
<dbReference type="GO" id="GO:0005524">
    <property type="term" value="F:ATP binding"/>
    <property type="evidence" value="ECO:0007669"/>
    <property type="project" value="UniProtKB-KW"/>
</dbReference>
<evidence type="ECO:0000256" key="1">
    <source>
        <dbReference type="ARBA" id="ARBA00006360"/>
    </source>
</evidence>
<sequence>MSYQVLARKWRPRLFREMVGQTHVLQALINALDNNRLHHAYLFTGTRGVGKTTIARILAKCLNCEVGISSEPCGECSACREIDEGRFVDLIEVDAASRTKVEDTRELLDNVQYAPSRGRFKVYLIDEVHMLSSHSFNALLKTLEEPPEHVKFLLATTDPQKLPVTILSRCLQFSLKNMPPEKVVEHLRYVLAEETISFDDESLWLLGRAADGSMRDALSLTDQAIAFGNGALKVTDVRSMLGTIDHGQVFGLLEALVAHDARALMQAVADLAEQGADFAGVMAELISTLQRLAIAQVVPEAADNSLGDQARLLELAGRISAEDVQLFYQLGLHGRRDLPLAPEQRGGFEMALLRMLAFRPGTLGDAPVAAAPASQAAVSPPGHEPEPEKPAGLSPAKAESASSRPPDSQQSDAEQSSVVRLAAQPSIQDETKAAAVIESAATQAVDSVAAIAAPNEPLVTTAPIPQPINPRTPVKPPQNEPPAEWLEAPPPQDDAPERDDDDEPLDVSQYLGDWSDDQPTAGTEAQQSASDEISHLPPATGLAADWLALFDQLGLSGLTQSIAAHCQLVARDAGIWTLHLDPGHSALYNENHRLRLQQALITQQGSELRLDVEVQAPQQETPAVAAARRKATRQKAAEASIHADPMVQRLRNEFSAEICEGSIRPVDAPAL</sequence>
<comment type="caution">
    <text evidence="14">The sequence shown here is derived from an EMBL/GenBank/DDBJ whole genome shotgun (WGS) entry which is preliminary data.</text>
</comment>
<dbReference type="FunFam" id="3.40.50.300:FF:000014">
    <property type="entry name" value="DNA polymerase III subunit gamma/tau"/>
    <property type="match status" value="1"/>
</dbReference>
<evidence type="ECO:0000256" key="5">
    <source>
        <dbReference type="ARBA" id="ARBA00022705"/>
    </source>
</evidence>
<evidence type="ECO:0000256" key="6">
    <source>
        <dbReference type="ARBA" id="ARBA00022723"/>
    </source>
</evidence>
<dbReference type="InterPro" id="IPR003593">
    <property type="entry name" value="AAA+_ATPase"/>
</dbReference>
<dbReference type="SUPFAM" id="SSF48019">
    <property type="entry name" value="post-AAA+ oligomerization domain-like"/>
    <property type="match status" value="1"/>
</dbReference>
<keyword evidence="7" id="KW-0547">Nucleotide-binding</keyword>
<keyword evidence="8" id="KW-0862">Zinc</keyword>
<dbReference type="PANTHER" id="PTHR11669:SF0">
    <property type="entry name" value="PROTEIN STICHEL-LIKE 2"/>
    <property type="match status" value="1"/>
</dbReference>
<dbReference type="CDD" id="cd18137">
    <property type="entry name" value="HLD_clamp_pol_III_gamma_tau"/>
    <property type="match status" value="1"/>
</dbReference>
<dbReference type="NCBIfam" id="NF004046">
    <property type="entry name" value="PRK05563.1"/>
    <property type="match status" value="1"/>
</dbReference>
<dbReference type="InterPro" id="IPR027417">
    <property type="entry name" value="P-loop_NTPase"/>
</dbReference>
<reference evidence="14" key="1">
    <citation type="journal article" date="2015" name="Nature">
        <title>Complex archaea that bridge the gap between prokaryotes and eukaryotes.</title>
        <authorList>
            <person name="Spang A."/>
            <person name="Saw J.H."/>
            <person name="Jorgensen S.L."/>
            <person name="Zaremba-Niedzwiedzka K."/>
            <person name="Martijn J."/>
            <person name="Lind A.E."/>
            <person name="van Eijk R."/>
            <person name="Schleper C."/>
            <person name="Guy L."/>
            <person name="Ettema T.J."/>
        </authorList>
    </citation>
    <scope>NUCLEOTIDE SEQUENCE</scope>
</reference>
<evidence type="ECO:0000256" key="4">
    <source>
        <dbReference type="ARBA" id="ARBA00022695"/>
    </source>
</evidence>
<dbReference type="InterPro" id="IPR050238">
    <property type="entry name" value="DNA_Rep/Repair_Clamp_Loader"/>
</dbReference>